<feature type="domain" description="DUF4367" evidence="2">
    <location>
        <begin position="121"/>
        <end position="225"/>
    </location>
</feature>
<feature type="transmembrane region" description="Helical" evidence="1">
    <location>
        <begin position="58"/>
        <end position="78"/>
    </location>
</feature>
<evidence type="ECO:0000313" key="4">
    <source>
        <dbReference type="Proteomes" id="UP000245778"/>
    </source>
</evidence>
<dbReference type="GeneID" id="93227837"/>
<organism evidence="3 4">
    <name type="scientific">Intestinimonas butyriciproducens</name>
    <dbReference type="NCBI Taxonomy" id="1297617"/>
    <lineage>
        <taxon>Bacteria</taxon>
        <taxon>Bacillati</taxon>
        <taxon>Bacillota</taxon>
        <taxon>Clostridia</taxon>
        <taxon>Eubacteriales</taxon>
        <taxon>Intestinimonas</taxon>
    </lineage>
</organism>
<gene>
    <name evidence="3" type="ORF">C7373_101435</name>
</gene>
<dbReference type="EMBL" id="QEKK01000001">
    <property type="protein sequence ID" value="PVY59921.1"/>
    <property type="molecule type" value="Genomic_DNA"/>
</dbReference>
<keyword evidence="1" id="KW-0812">Transmembrane</keyword>
<sequence>MNQIDEMIRESILDDDDALLKAAEQAEHTFSEQFYEGLEALQRRGPARRRRRFLPGRVLAVAATVLLLLGVLTAGAFWEQLNLFFTQVHDTYTKLYVTPRAPEDTASDVGIPSDWTNYWYPQDMPEGYVFSDAYNADGAIKAIVFSNDEDRAISLLQCDASTPLFNDNEATEAEGIYVNGFSAYAVEKELAGTELRVLSWSQGGSNLCLQGECAFDELLEIAESMRLIQKEDN</sequence>
<proteinExistence type="predicted"/>
<keyword evidence="1" id="KW-1133">Transmembrane helix</keyword>
<reference evidence="3 4" key="1">
    <citation type="submission" date="2018-04" db="EMBL/GenBank/DDBJ databases">
        <title>Genomic Encyclopedia of Type Strains, Phase IV (KMG-IV): sequencing the most valuable type-strain genomes for metagenomic binning, comparative biology and taxonomic classification.</title>
        <authorList>
            <person name="Goeker M."/>
        </authorList>
    </citation>
    <scope>NUCLEOTIDE SEQUENCE [LARGE SCALE GENOMIC DNA]</scope>
    <source>
        <strain evidence="3 4">DSM 26588</strain>
    </source>
</reference>
<dbReference type="Proteomes" id="UP000245778">
    <property type="component" value="Unassembled WGS sequence"/>
</dbReference>
<dbReference type="AlphaFoldDB" id="A0A2U1CGB3"/>
<dbReference type="InterPro" id="IPR025377">
    <property type="entry name" value="DUF4367"/>
</dbReference>
<dbReference type="Pfam" id="PF14285">
    <property type="entry name" value="DUF4367"/>
    <property type="match status" value="1"/>
</dbReference>
<comment type="caution">
    <text evidence="3">The sequence shown here is derived from an EMBL/GenBank/DDBJ whole genome shotgun (WGS) entry which is preliminary data.</text>
</comment>
<evidence type="ECO:0000313" key="3">
    <source>
        <dbReference type="EMBL" id="PVY59921.1"/>
    </source>
</evidence>
<evidence type="ECO:0000256" key="1">
    <source>
        <dbReference type="SAM" id="Phobius"/>
    </source>
</evidence>
<dbReference type="RefSeq" id="WP_129868750.1">
    <property type="nucleotide sequence ID" value="NZ_CP011524.1"/>
</dbReference>
<evidence type="ECO:0000259" key="2">
    <source>
        <dbReference type="Pfam" id="PF14285"/>
    </source>
</evidence>
<protein>
    <submittedName>
        <fullName evidence="3">Uncharacterized protein DUF4367</fullName>
    </submittedName>
</protein>
<name>A0A2U1CGB3_9FIRM</name>
<keyword evidence="1" id="KW-0472">Membrane</keyword>
<accession>A0A2U1CGB3</accession>